<keyword evidence="3" id="KW-1185">Reference proteome</keyword>
<evidence type="ECO:0000256" key="1">
    <source>
        <dbReference type="SAM" id="MobiDB-lite"/>
    </source>
</evidence>
<dbReference type="EMBL" id="ML978403">
    <property type="protein sequence ID" value="KAF2022946.1"/>
    <property type="molecule type" value="Genomic_DNA"/>
</dbReference>
<feature type="compositionally biased region" description="Basic and acidic residues" evidence="1">
    <location>
        <begin position="50"/>
        <end position="64"/>
    </location>
</feature>
<organism evidence="2 3">
    <name type="scientific">Setomelanomma holmii</name>
    <dbReference type="NCBI Taxonomy" id="210430"/>
    <lineage>
        <taxon>Eukaryota</taxon>
        <taxon>Fungi</taxon>
        <taxon>Dikarya</taxon>
        <taxon>Ascomycota</taxon>
        <taxon>Pezizomycotina</taxon>
        <taxon>Dothideomycetes</taxon>
        <taxon>Pleosporomycetidae</taxon>
        <taxon>Pleosporales</taxon>
        <taxon>Pleosporineae</taxon>
        <taxon>Phaeosphaeriaceae</taxon>
        <taxon>Setomelanomma</taxon>
    </lineage>
</organism>
<comment type="caution">
    <text evidence="2">The sequence shown here is derived from an EMBL/GenBank/DDBJ whole genome shotgun (WGS) entry which is preliminary data.</text>
</comment>
<protein>
    <submittedName>
        <fullName evidence="2">Uncharacterized protein</fullName>
    </submittedName>
</protein>
<name>A0A9P4GW70_9PLEO</name>
<proteinExistence type="predicted"/>
<reference evidence="2" key="1">
    <citation type="journal article" date="2020" name="Stud. Mycol.">
        <title>101 Dothideomycetes genomes: a test case for predicting lifestyles and emergence of pathogens.</title>
        <authorList>
            <person name="Haridas S."/>
            <person name="Albert R."/>
            <person name="Binder M."/>
            <person name="Bloem J."/>
            <person name="Labutti K."/>
            <person name="Salamov A."/>
            <person name="Andreopoulos B."/>
            <person name="Baker S."/>
            <person name="Barry K."/>
            <person name="Bills G."/>
            <person name="Bluhm B."/>
            <person name="Cannon C."/>
            <person name="Castanera R."/>
            <person name="Culley D."/>
            <person name="Daum C."/>
            <person name="Ezra D."/>
            <person name="Gonzalez J."/>
            <person name="Henrissat B."/>
            <person name="Kuo A."/>
            <person name="Liang C."/>
            <person name="Lipzen A."/>
            <person name="Lutzoni F."/>
            <person name="Magnuson J."/>
            <person name="Mondo S."/>
            <person name="Nolan M."/>
            <person name="Ohm R."/>
            <person name="Pangilinan J."/>
            <person name="Park H.-J."/>
            <person name="Ramirez L."/>
            <person name="Alfaro M."/>
            <person name="Sun H."/>
            <person name="Tritt A."/>
            <person name="Yoshinaga Y."/>
            <person name="Zwiers L.-H."/>
            <person name="Turgeon B."/>
            <person name="Goodwin S."/>
            <person name="Spatafora J."/>
            <person name="Crous P."/>
            <person name="Grigoriev I."/>
        </authorList>
    </citation>
    <scope>NUCLEOTIDE SEQUENCE</scope>
    <source>
        <strain evidence="2">CBS 110217</strain>
    </source>
</reference>
<accession>A0A9P4GW70</accession>
<dbReference type="Proteomes" id="UP000799777">
    <property type="component" value="Unassembled WGS sequence"/>
</dbReference>
<gene>
    <name evidence="2" type="ORF">EK21DRAFT_105548</name>
</gene>
<evidence type="ECO:0000313" key="2">
    <source>
        <dbReference type="EMBL" id="KAF2022946.1"/>
    </source>
</evidence>
<dbReference type="OrthoDB" id="5286367at2759"/>
<evidence type="ECO:0000313" key="3">
    <source>
        <dbReference type="Proteomes" id="UP000799777"/>
    </source>
</evidence>
<feature type="compositionally biased region" description="Low complexity" evidence="1">
    <location>
        <begin position="34"/>
        <end position="49"/>
    </location>
</feature>
<sequence length="144" mass="16193">MNSQDTIEDPTLYQDMFTANDSDESTGAAEIENSPHSVRSASHSSQSAPECKKDAQDDRVDKGLMKGRPCRTADSYPHAELERVLLSVTQLDSHLTQLQEGVEEAANSIKYVIKSLEELKDDLRNDVGKTKDQTQRCRQRRILK</sequence>
<feature type="region of interest" description="Disordered" evidence="1">
    <location>
        <begin position="1"/>
        <end position="73"/>
    </location>
</feature>
<dbReference type="AlphaFoldDB" id="A0A9P4GW70"/>